<dbReference type="EMBL" id="CM037629">
    <property type="protein sequence ID" value="KAH7990037.1"/>
    <property type="molecule type" value="Genomic_DNA"/>
</dbReference>
<reference evidence="1" key="1">
    <citation type="submission" date="2021-08" db="EMBL/GenBank/DDBJ databases">
        <title>The first chromosome-level gecko genome reveals the dynamic sex chromosomes of Neotropical dwarf geckos (Sphaerodactylidae: Sphaerodactylus).</title>
        <authorList>
            <person name="Pinto B.J."/>
            <person name="Keating S.E."/>
            <person name="Gamble T."/>
        </authorList>
    </citation>
    <scope>NUCLEOTIDE SEQUENCE</scope>
    <source>
        <strain evidence="1">TG3544</strain>
    </source>
</reference>
<dbReference type="Proteomes" id="UP000827872">
    <property type="component" value="Linkage Group LG16"/>
</dbReference>
<evidence type="ECO:0000313" key="2">
    <source>
        <dbReference type="Proteomes" id="UP000827872"/>
    </source>
</evidence>
<protein>
    <submittedName>
        <fullName evidence="1">Uncharacterized protein</fullName>
    </submittedName>
</protein>
<evidence type="ECO:0000313" key="1">
    <source>
        <dbReference type="EMBL" id="KAH7990037.1"/>
    </source>
</evidence>
<comment type="caution">
    <text evidence="1">The sequence shown here is derived from an EMBL/GenBank/DDBJ whole genome shotgun (WGS) entry which is preliminary data.</text>
</comment>
<keyword evidence="2" id="KW-1185">Reference proteome</keyword>
<accession>A0ACB8ECP4</accession>
<sequence>MDGSHSAAADYLGEATTHSWTCYPSQPSNQYGSPYQLLEPTHESGQGWQCPPGQQESVWFVQDPIEEEDVDWAEYGQAPQEDHLAVACLEKEVGGALRGFGGKAGGKSLANHGKTKKGAGLQLEGTSSEKEGDSKSSVEMLENNNDLA</sequence>
<proteinExistence type="predicted"/>
<organism evidence="1 2">
    <name type="scientific">Sphaerodactylus townsendi</name>
    <dbReference type="NCBI Taxonomy" id="933632"/>
    <lineage>
        <taxon>Eukaryota</taxon>
        <taxon>Metazoa</taxon>
        <taxon>Chordata</taxon>
        <taxon>Craniata</taxon>
        <taxon>Vertebrata</taxon>
        <taxon>Euteleostomi</taxon>
        <taxon>Lepidosauria</taxon>
        <taxon>Squamata</taxon>
        <taxon>Bifurcata</taxon>
        <taxon>Gekkota</taxon>
        <taxon>Sphaerodactylidae</taxon>
        <taxon>Sphaerodactylus</taxon>
    </lineage>
</organism>
<name>A0ACB8ECP4_9SAUR</name>
<gene>
    <name evidence="1" type="ORF">K3G42_000684</name>
</gene>